<name>A0A7X0IVL4_9HYPH</name>
<dbReference type="EMBL" id="JACHBG010000014">
    <property type="protein sequence ID" value="MBB6487437.1"/>
    <property type="molecule type" value="Genomic_DNA"/>
</dbReference>
<evidence type="ECO:0000313" key="2">
    <source>
        <dbReference type="Proteomes" id="UP000565576"/>
    </source>
</evidence>
<comment type="caution">
    <text evidence="1">The sequence shown here is derived from an EMBL/GenBank/DDBJ whole genome shotgun (WGS) entry which is preliminary data.</text>
</comment>
<evidence type="ECO:0000313" key="1">
    <source>
        <dbReference type="EMBL" id="MBB6487437.1"/>
    </source>
</evidence>
<dbReference type="Proteomes" id="UP000565576">
    <property type="component" value="Unassembled WGS sequence"/>
</dbReference>
<protein>
    <submittedName>
        <fullName evidence="1">Uncharacterized protein</fullName>
    </submittedName>
</protein>
<proteinExistence type="predicted"/>
<organism evidence="1 2">
    <name type="scientific">Rhizobium lusitanum</name>
    <dbReference type="NCBI Taxonomy" id="293958"/>
    <lineage>
        <taxon>Bacteria</taxon>
        <taxon>Pseudomonadati</taxon>
        <taxon>Pseudomonadota</taxon>
        <taxon>Alphaproteobacteria</taxon>
        <taxon>Hyphomicrobiales</taxon>
        <taxon>Rhizobiaceae</taxon>
        <taxon>Rhizobium/Agrobacterium group</taxon>
        <taxon>Rhizobium</taxon>
    </lineage>
</organism>
<dbReference type="AlphaFoldDB" id="A0A7X0IVL4"/>
<accession>A0A7X0IVL4</accession>
<sequence>MIGVAADRHAIGAAKFFDGSTDDQFEPGIIAQNRQAVCAMRLNLGQAEDRNEKIPCRSDIGNVKIQVIQSHHSSKRFPRESVTVKKANANAGHSATIAKFRVAGSHAYGEEQSFRMEGVGPTETDPAFFDEIRLARNLDGSKTIQRRSHPGF</sequence>
<reference evidence="1 2" key="1">
    <citation type="submission" date="2020-08" db="EMBL/GenBank/DDBJ databases">
        <title>Genomic Encyclopedia of Type Strains, Phase IV (KMG-V): Genome sequencing to study the core and pangenomes of soil and plant-associated prokaryotes.</title>
        <authorList>
            <person name="Whitman W."/>
        </authorList>
    </citation>
    <scope>NUCLEOTIDE SEQUENCE [LARGE SCALE GENOMIC DNA]</scope>
    <source>
        <strain evidence="1 2">SEMIA 4060</strain>
    </source>
</reference>
<gene>
    <name evidence="1" type="ORF">GGD46_004740</name>
</gene>